<proteinExistence type="predicted"/>
<feature type="domain" description="YdhG-like" evidence="1">
    <location>
        <begin position="22"/>
        <end position="122"/>
    </location>
</feature>
<dbReference type="AlphaFoldDB" id="A0A7U9XVW8"/>
<dbReference type="Proteomes" id="UP000620133">
    <property type="component" value="Chromosome"/>
</dbReference>
<dbReference type="RefSeq" id="WP_176240119.1">
    <property type="nucleotide sequence ID" value="NZ_AP024412.1"/>
</dbReference>
<evidence type="ECO:0000259" key="1">
    <source>
        <dbReference type="Pfam" id="PF08818"/>
    </source>
</evidence>
<name>A0A7U9XVW8_9MOLU</name>
<evidence type="ECO:0000313" key="2">
    <source>
        <dbReference type="EMBL" id="BCR36186.1"/>
    </source>
</evidence>
<dbReference type="InterPro" id="IPR014922">
    <property type="entry name" value="YdhG-like"/>
</dbReference>
<gene>
    <name evidence="2" type="ORF">MPAN_010790</name>
</gene>
<reference evidence="2" key="1">
    <citation type="submission" date="2021-01" db="EMBL/GenBank/DDBJ databases">
        <title>Draft genome sequence of Acholeplasmataceae bacterium strain Mahy22.</title>
        <authorList>
            <person name="Watanabe M."/>
            <person name="Kojima H."/>
            <person name="Fukui M."/>
        </authorList>
    </citation>
    <scope>NUCLEOTIDE SEQUENCE</scope>
    <source>
        <strain evidence="2">Mahy22</strain>
    </source>
</reference>
<dbReference type="KEGG" id="manr:MPAN_010790"/>
<sequence length="136" mass="15669">MQKQEQTLSQYIENLEENRVDDIKKLIDIAKDITKKEPFMWGSIIGFGKIQYTYASKRQGDTFEFGFASRKQAITLYLSWDVNQFKALKHLGTYKTGKGCLYIKKLSDVNLGVLKGLIKEAVDSLKHNPIITKIYE</sequence>
<protein>
    <recommendedName>
        <fullName evidence="1">YdhG-like domain-containing protein</fullName>
    </recommendedName>
</protein>
<organism evidence="2 3">
    <name type="scientific">Mariniplasma anaerobium</name>
    <dbReference type="NCBI Taxonomy" id="2735436"/>
    <lineage>
        <taxon>Bacteria</taxon>
        <taxon>Bacillati</taxon>
        <taxon>Mycoplasmatota</taxon>
        <taxon>Mollicutes</taxon>
        <taxon>Acholeplasmatales</taxon>
        <taxon>Acholeplasmataceae</taxon>
        <taxon>Mariniplasma</taxon>
    </lineage>
</organism>
<dbReference type="Pfam" id="PF08818">
    <property type="entry name" value="DUF1801"/>
    <property type="match status" value="1"/>
</dbReference>
<dbReference type="EMBL" id="AP024412">
    <property type="protein sequence ID" value="BCR36186.1"/>
    <property type="molecule type" value="Genomic_DNA"/>
</dbReference>
<accession>A0A7U9XVW8</accession>
<dbReference type="SUPFAM" id="SSF159888">
    <property type="entry name" value="YdhG-like"/>
    <property type="match status" value="1"/>
</dbReference>
<keyword evidence="3" id="KW-1185">Reference proteome</keyword>
<evidence type="ECO:0000313" key="3">
    <source>
        <dbReference type="Proteomes" id="UP000620133"/>
    </source>
</evidence>